<comment type="caution">
    <text evidence="2">The sequence shown here is derived from an EMBL/GenBank/DDBJ whole genome shotgun (WGS) entry which is preliminary data.</text>
</comment>
<reference evidence="2 3" key="1">
    <citation type="submission" date="2012-02" db="EMBL/GenBank/DDBJ databases">
        <title>Whole genome shotgun sequence of Gordonia terrae NBRC 100016.</title>
        <authorList>
            <person name="Takarada H."/>
            <person name="Hosoyama A."/>
            <person name="Tsuchikane K."/>
            <person name="Katsumata H."/>
            <person name="Yamazaki S."/>
            <person name="Fujita N."/>
        </authorList>
    </citation>
    <scope>NUCLEOTIDE SEQUENCE [LARGE SCALE GENOMIC DNA]</scope>
    <source>
        <strain evidence="2 3">NBRC 100016</strain>
    </source>
</reference>
<protein>
    <recommendedName>
        <fullName evidence="4">Methionyl-tRNA formyltransferase</fullName>
    </recommendedName>
</protein>
<dbReference type="EMBL" id="BAFD01000036">
    <property type="protein sequence ID" value="GAB43000.1"/>
    <property type="molecule type" value="Genomic_DNA"/>
</dbReference>
<evidence type="ECO:0000313" key="2">
    <source>
        <dbReference type="EMBL" id="GAB43000.1"/>
    </source>
</evidence>
<sequence>MRMALIRSLERGKGGGRPPQSEVDGTYVVVDDPDRGKILKITTYGSDMRKSGPKPSQVIELDAETAQKLVEIIRRDLI</sequence>
<keyword evidence="3" id="KW-1185">Reference proteome</keyword>
<proteinExistence type="predicted"/>
<organism evidence="2 3">
    <name type="scientific">Gordonia terrae NBRC 100016</name>
    <dbReference type="NCBI Taxonomy" id="1089454"/>
    <lineage>
        <taxon>Bacteria</taxon>
        <taxon>Bacillati</taxon>
        <taxon>Actinomycetota</taxon>
        <taxon>Actinomycetes</taxon>
        <taxon>Mycobacteriales</taxon>
        <taxon>Gordoniaceae</taxon>
        <taxon>Gordonia</taxon>
    </lineage>
</organism>
<name>A0ABQ0HAW7_9ACTN</name>
<gene>
    <name evidence="2" type="ORF">GOTRE_036_00060</name>
</gene>
<evidence type="ECO:0000313" key="3">
    <source>
        <dbReference type="Proteomes" id="UP000004881"/>
    </source>
</evidence>
<evidence type="ECO:0000256" key="1">
    <source>
        <dbReference type="SAM" id="MobiDB-lite"/>
    </source>
</evidence>
<accession>A0ABQ0HAW7</accession>
<evidence type="ECO:0008006" key="4">
    <source>
        <dbReference type="Google" id="ProtNLM"/>
    </source>
</evidence>
<dbReference type="Proteomes" id="UP000004881">
    <property type="component" value="Unassembled WGS sequence"/>
</dbReference>
<feature type="region of interest" description="Disordered" evidence="1">
    <location>
        <begin position="7"/>
        <end position="27"/>
    </location>
</feature>